<evidence type="ECO:0000256" key="7">
    <source>
        <dbReference type="PIRSR" id="PIRSR000183-1"/>
    </source>
</evidence>
<keyword evidence="9" id="KW-0547">Nucleotide-binding</keyword>
<feature type="binding site" evidence="9">
    <location>
        <begin position="238"/>
        <end position="239"/>
    </location>
    <ligand>
        <name>NAD(+)</name>
        <dbReference type="ChEBI" id="CHEBI:57540"/>
    </ligand>
</feature>
<dbReference type="PIRSF" id="PIRSF000183">
    <property type="entry name" value="Alanine_dh"/>
    <property type="match status" value="1"/>
</dbReference>
<dbReference type="AlphaFoldDB" id="A0A2T0W5B6"/>
<evidence type="ECO:0000256" key="4">
    <source>
        <dbReference type="ARBA" id="ARBA00023002"/>
    </source>
</evidence>
<dbReference type="SMART" id="SM01003">
    <property type="entry name" value="AlaDh_PNT_N"/>
    <property type="match status" value="1"/>
</dbReference>
<dbReference type="Pfam" id="PF01262">
    <property type="entry name" value="AlaDh_PNT_C"/>
    <property type="match status" value="1"/>
</dbReference>
<feature type="binding site" evidence="8">
    <location>
        <position position="75"/>
    </location>
    <ligand>
        <name>substrate</name>
    </ligand>
</feature>
<evidence type="ECO:0000256" key="6">
    <source>
        <dbReference type="PIRNR" id="PIRNR000183"/>
    </source>
</evidence>
<feature type="binding site" evidence="9">
    <location>
        <position position="202"/>
    </location>
    <ligand>
        <name>NAD(+)</name>
        <dbReference type="ChEBI" id="CHEBI:57540"/>
    </ligand>
</feature>
<feature type="active site" description="Proton donor/acceptor" evidence="7">
    <location>
        <position position="269"/>
    </location>
</feature>
<protein>
    <recommendedName>
        <fullName evidence="3 6">Alanine dehydrogenase</fullName>
        <ecNumber evidence="3 6">1.4.1.1</ecNumber>
    </recommendedName>
</protein>
<feature type="binding site" evidence="9">
    <location>
        <begin position="266"/>
        <end position="269"/>
    </location>
    <ligand>
        <name>NAD(+)</name>
        <dbReference type="ChEBI" id="CHEBI:57540"/>
    </ligand>
</feature>
<dbReference type="InterPro" id="IPR008142">
    <property type="entry name" value="AlaDH/PNT_CS1"/>
</dbReference>
<feature type="binding site" evidence="9">
    <location>
        <position position="219"/>
    </location>
    <ligand>
        <name>NAD(+)</name>
        <dbReference type="ChEBI" id="CHEBI:57540"/>
    </ligand>
</feature>
<evidence type="ECO:0000259" key="10">
    <source>
        <dbReference type="SMART" id="SM01002"/>
    </source>
</evidence>
<dbReference type="InterPro" id="IPR007698">
    <property type="entry name" value="AlaDH/PNT_NAD(H)-bd"/>
</dbReference>
<evidence type="ECO:0000256" key="8">
    <source>
        <dbReference type="PIRSR" id="PIRSR000183-2"/>
    </source>
</evidence>
<proteinExistence type="inferred from homology"/>
<evidence type="ECO:0000256" key="9">
    <source>
        <dbReference type="PIRSR" id="PIRSR000183-3"/>
    </source>
</evidence>
<evidence type="ECO:0000256" key="1">
    <source>
        <dbReference type="ARBA" id="ARBA00005206"/>
    </source>
</evidence>
<comment type="similarity">
    <text evidence="2 6">Belongs to the AlaDH/PNT family.</text>
</comment>
<keyword evidence="5 6" id="KW-0520">NAD</keyword>
<evidence type="ECO:0000256" key="2">
    <source>
        <dbReference type="ARBA" id="ARBA00005689"/>
    </source>
</evidence>
<dbReference type="InterPro" id="IPR007886">
    <property type="entry name" value="AlaDH/PNT_N"/>
</dbReference>
<dbReference type="Proteomes" id="UP000238205">
    <property type="component" value="Unassembled WGS sequence"/>
</dbReference>
<dbReference type="RefSeq" id="WP_106194806.1">
    <property type="nucleotide sequence ID" value="NZ_PVTO01000020.1"/>
</dbReference>
<keyword evidence="4 6" id="KW-0560">Oxidoreductase</keyword>
<evidence type="ECO:0000256" key="5">
    <source>
        <dbReference type="ARBA" id="ARBA00023027"/>
    </source>
</evidence>
<sequence length="371" mass="39923">MIIGVPKEIKNNEFRVALTPFNVKRLIDNGHRVLIEKNAGVGSGFEDDLYTNSGAELSESASAVWNQSDMIMKVKEPLKEEYTYFRKGLILFTYLHLSAAPELAKALVENEVTAIGYETVEKNGKLPLLTPMSEVAGRMSVQIGAHYLEKHAGGIGMLLGGVPGVESGTVTILGGGVAGENAARMAIGMRAKVNIIELNPERMRELTRLFGRDIQTLASTPSNIAKAVKNSDLVIGAVLIPGRKAPKLVTEEMIKSMKKGTVVVDIAIDQGGNFETMDEPTTHDQPTVEKHGVLHYAVANIPGAVPKTSTIALTNDTILYALQLADLGVEKAVTKNPVLATGINSYKGKITNEAVANELNYDYVELGTLLN</sequence>
<dbReference type="GO" id="GO:0042853">
    <property type="term" value="P:L-alanine catabolic process"/>
    <property type="evidence" value="ECO:0007669"/>
    <property type="project" value="UniProtKB-UniPathway"/>
</dbReference>
<comment type="caution">
    <text evidence="12">The sequence shown here is derived from an EMBL/GenBank/DDBJ whole genome shotgun (WGS) entry which is preliminary data.</text>
</comment>
<evidence type="ECO:0000313" key="12">
    <source>
        <dbReference type="EMBL" id="PRY80971.1"/>
    </source>
</evidence>
<dbReference type="CDD" id="cd05305">
    <property type="entry name" value="L-AlaDH"/>
    <property type="match status" value="1"/>
</dbReference>
<feature type="binding site" evidence="9">
    <location>
        <position position="133"/>
    </location>
    <ligand>
        <name>NAD(+)</name>
        <dbReference type="ChEBI" id="CHEBI:57540"/>
    </ligand>
</feature>
<dbReference type="EC" id="1.4.1.1" evidence="3 6"/>
<dbReference type="PROSITE" id="PS00836">
    <property type="entry name" value="ALADH_PNT_1"/>
    <property type="match status" value="1"/>
</dbReference>
<dbReference type="UniPathway" id="UPA00527">
    <property type="reaction ID" value="UER00585"/>
</dbReference>
<gene>
    <name evidence="12" type="ORF">CLV38_12032</name>
</gene>
<dbReference type="FunFam" id="3.40.50.720:FF:000049">
    <property type="entry name" value="Alanine dehydrogenase"/>
    <property type="match status" value="1"/>
</dbReference>
<name>A0A2T0W5B6_9LACT</name>
<feature type="domain" description="Alanine dehydrogenase/pyridine nucleotide transhydrogenase N-terminal" evidence="11">
    <location>
        <begin position="4"/>
        <end position="136"/>
    </location>
</feature>
<dbReference type="PANTHER" id="PTHR42795">
    <property type="entry name" value="ALANINE DEHYDROGENASE"/>
    <property type="match status" value="1"/>
</dbReference>
<dbReference type="EMBL" id="PVTO01000020">
    <property type="protein sequence ID" value="PRY80971.1"/>
    <property type="molecule type" value="Genomic_DNA"/>
</dbReference>
<dbReference type="Pfam" id="PF05222">
    <property type="entry name" value="AlaDh_PNT_N"/>
    <property type="match status" value="1"/>
</dbReference>
<dbReference type="Gene3D" id="3.40.50.720">
    <property type="entry name" value="NAD(P)-binding Rossmann-like Domain"/>
    <property type="match status" value="2"/>
</dbReference>
<comment type="pathway">
    <text evidence="1">Amino-acid degradation; L-alanine degradation via dehydrogenase pathway; NH(3) and pyruvate from L-alanine: step 1/1.</text>
</comment>
<evidence type="ECO:0000259" key="11">
    <source>
        <dbReference type="SMART" id="SM01003"/>
    </source>
</evidence>
<dbReference type="GO" id="GO:0005886">
    <property type="term" value="C:plasma membrane"/>
    <property type="evidence" value="ECO:0007669"/>
    <property type="project" value="TreeGrafter"/>
</dbReference>
<feature type="binding site" evidence="8">
    <location>
        <position position="15"/>
    </location>
    <ligand>
        <name>substrate</name>
    </ligand>
</feature>
<feature type="domain" description="Alanine dehydrogenase/pyridine nucleotide transhydrogenase NAD(H)-binding" evidence="10">
    <location>
        <begin position="148"/>
        <end position="297"/>
    </location>
</feature>
<feature type="active site" description="Proton donor/acceptor" evidence="7">
    <location>
        <position position="96"/>
    </location>
</feature>
<dbReference type="NCBIfam" id="TIGR00518">
    <property type="entry name" value="alaDH"/>
    <property type="match status" value="1"/>
</dbReference>
<comment type="catalytic activity">
    <reaction evidence="6">
        <text>L-alanine + NAD(+) + H2O = pyruvate + NH4(+) + NADH + H(+)</text>
        <dbReference type="Rhea" id="RHEA:18405"/>
        <dbReference type="ChEBI" id="CHEBI:15361"/>
        <dbReference type="ChEBI" id="CHEBI:15377"/>
        <dbReference type="ChEBI" id="CHEBI:15378"/>
        <dbReference type="ChEBI" id="CHEBI:28938"/>
        <dbReference type="ChEBI" id="CHEBI:57540"/>
        <dbReference type="ChEBI" id="CHEBI:57945"/>
        <dbReference type="ChEBI" id="CHEBI:57972"/>
        <dbReference type="EC" id="1.4.1.1"/>
    </reaction>
</comment>
<dbReference type="InterPro" id="IPR036291">
    <property type="entry name" value="NAD(P)-bd_dom_sf"/>
</dbReference>
<organism evidence="12 13">
    <name type="scientific">Alkalibacterium olivapovliticus</name>
    <dbReference type="NCBI Taxonomy" id="99907"/>
    <lineage>
        <taxon>Bacteria</taxon>
        <taxon>Bacillati</taxon>
        <taxon>Bacillota</taxon>
        <taxon>Bacilli</taxon>
        <taxon>Lactobacillales</taxon>
        <taxon>Carnobacteriaceae</taxon>
        <taxon>Alkalibacterium</taxon>
    </lineage>
</organism>
<evidence type="ECO:0000256" key="3">
    <source>
        <dbReference type="ARBA" id="ARBA00012897"/>
    </source>
</evidence>
<dbReference type="GO" id="GO:0000166">
    <property type="term" value="F:nucleotide binding"/>
    <property type="evidence" value="ECO:0007669"/>
    <property type="project" value="UniProtKB-KW"/>
</dbReference>
<reference evidence="12 13" key="1">
    <citation type="submission" date="2018-03" db="EMBL/GenBank/DDBJ databases">
        <title>Genomic Encyclopedia of Archaeal and Bacterial Type Strains, Phase II (KMG-II): from individual species to whole genera.</title>
        <authorList>
            <person name="Goeker M."/>
        </authorList>
    </citation>
    <scope>NUCLEOTIDE SEQUENCE [LARGE SCALE GENOMIC DNA]</scope>
    <source>
        <strain evidence="12 13">DSM 13175</strain>
    </source>
</reference>
<dbReference type="OrthoDB" id="9804592at2"/>
<accession>A0A2T0W5B6</accession>
<dbReference type="SMART" id="SM01002">
    <property type="entry name" value="AlaDh_PNT_C"/>
    <property type="match status" value="1"/>
</dbReference>
<dbReference type="GO" id="GO:0000286">
    <property type="term" value="F:alanine dehydrogenase activity"/>
    <property type="evidence" value="ECO:0007669"/>
    <property type="project" value="UniProtKB-UniRule"/>
</dbReference>
<dbReference type="SUPFAM" id="SSF52283">
    <property type="entry name" value="Formate/glycerate dehydrogenase catalytic domain-like"/>
    <property type="match status" value="1"/>
</dbReference>
<dbReference type="SUPFAM" id="SSF51735">
    <property type="entry name" value="NAD(P)-binding Rossmann-fold domains"/>
    <property type="match status" value="1"/>
</dbReference>
<evidence type="ECO:0000313" key="13">
    <source>
        <dbReference type="Proteomes" id="UP000238205"/>
    </source>
</evidence>
<dbReference type="PANTHER" id="PTHR42795:SF1">
    <property type="entry name" value="ALANINE DEHYDROGENASE"/>
    <property type="match status" value="1"/>
</dbReference>
<dbReference type="InterPro" id="IPR008141">
    <property type="entry name" value="Ala_DH"/>
</dbReference>
<keyword evidence="13" id="KW-1185">Reference proteome</keyword>